<reference evidence="2 3" key="1">
    <citation type="submission" date="2022-09" db="EMBL/GenBank/DDBJ databases">
        <authorList>
            <person name="Palmer J.M."/>
        </authorList>
    </citation>
    <scope>NUCLEOTIDE SEQUENCE [LARGE SCALE GENOMIC DNA]</scope>
    <source>
        <strain evidence="2 3">DSM 7382</strain>
    </source>
</reference>
<organism evidence="2 3">
    <name type="scientific">Cerrena zonata</name>
    <dbReference type="NCBI Taxonomy" id="2478898"/>
    <lineage>
        <taxon>Eukaryota</taxon>
        <taxon>Fungi</taxon>
        <taxon>Dikarya</taxon>
        <taxon>Basidiomycota</taxon>
        <taxon>Agaricomycotina</taxon>
        <taxon>Agaricomycetes</taxon>
        <taxon>Polyporales</taxon>
        <taxon>Cerrenaceae</taxon>
        <taxon>Cerrena</taxon>
    </lineage>
</organism>
<protein>
    <submittedName>
        <fullName evidence="2">Uncharacterized protein</fullName>
    </submittedName>
</protein>
<comment type="caution">
    <text evidence="2">The sequence shown here is derived from an EMBL/GenBank/DDBJ whole genome shotgun (WGS) entry which is preliminary data.</text>
</comment>
<gene>
    <name evidence="2" type="ORF">QCA50_011348</name>
</gene>
<evidence type="ECO:0000256" key="1">
    <source>
        <dbReference type="SAM" id="MobiDB-lite"/>
    </source>
</evidence>
<sequence>MSLVLPTPPFNSPPPRMFSERSDRRTITAEESVTESISASTRTELLRYLVVVGHDHDQLTIALSRTSRAKCRSRRLFQLSSHDLVKRETGAASLPQPCQPPDFLIHI</sequence>
<feature type="compositionally biased region" description="Pro residues" evidence="1">
    <location>
        <begin position="1"/>
        <end position="16"/>
    </location>
</feature>
<dbReference type="AlphaFoldDB" id="A0AAW0G1D2"/>
<evidence type="ECO:0000313" key="2">
    <source>
        <dbReference type="EMBL" id="KAK7685484.1"/>
    </source>
</evidence>
<proteinExistence type="predicted"/>
<keyword evidence="3" id="KW-1185">Reference proteome</keyword>
<name>A0AAW0G1D2_9APHY</name>
<evidence type="ECO:0000313" key="3">
    <source>
        <dbReference type="Proteomes" id="UP001385951"/>
    </source>
</evidence>
<feature type="region of interest" description="Disordered" evidence="1">
    <location>
        <begin position="1"/>
        <end position="33"/>
    </location>
</feature>
<accession>A0AAW0G1D2</accession>
<dbReference type="EMBL" id="JASBNA010000020">
    <property type="protein sequence ID" value="KAK7685484.1"/>
    <property type="molecule type" value="Genomic_DNA"/>
</dbReference>
<dbReference type="Proteomes" id="UP001385951">
    <property type="component" value="Unassembled WGS sequence"/>
</dbReference>
<feature type="compositionally biased region" description="Basic and acidic residues" evidence="1">
    <location>
        <begin position="18"/>
        <end position="28"/>
    </location>
</feature>